<comment type="similarity">
    <text evidence="2">Belongs to the MipA/OmpV family.</text>
</comment>
<evidence type="ECO:0000313" key="8">
    <source>
        <dbReference type="Proteomes" id="UP000548582"/>
    </source>
</evidence>
<dbReference type="RefSeq" id="WP_170052510.1">
    <property type="nucleotide sequence ID" value="NZ_JABBKX010000001.1"/>
</dbReference>
<proteinExistence type="inferred from homology"/>
<evidence type="ECO:0000256" key="6">
    <source>
        <dbReference type="SAM" id="SignalP"/>
    </source>
</evidence>
<gene>
    <name evidence="7" type="ORF">GWK16_03265</name>
</gene>
<name>A0A848E9U9_9PROT</name>
<comment type="subcellular location">
    <subcellularLocation>
        <location evidence="1">Cell outer membrane</location>
    </subcellularLocation>
</comment>
<evidence type="ECO:0000256" key="2">
    <source>
        <dbReference type="ARBA" id="ARBA00005722"/>
    </source>
</evidence>
<protein>
    <submittedName>
        <fullName evidence="7">MipA/OmpV family protein</fullName>
    </submittedName>
</protein>
<feature type="chain" id="PRO_5032830349" evidence="6">
    <location>
        <begin position="24"/>
        <end position="267"/>
    </location>
</feature>
<keyword evidence="5" id="KW-0998">Cell outer membrane</keyword>
<evidence type="ECO:0000256" key="3">
    <source>
        <dbReference type="ARBA" id="ARBA00022729"/>
    </source>
</evidence>
<reference evidence="7 8" key="1">
    <citation type="submission" date="2020-03" db="EMBL/GenBank/DDBJ databases">
        <authorList>
            <person name="Sun Q."/>
        </authorList>
    </citation>
    <scope>NUCLEOTIDE SEQUENCE [LARGE SCALE GENOMIC DNA]</scope>
    <source>
        <strain evidence="7 8">JC162</strain>
    </source>
</reference>
<dbReference type="InterPro" id="IPR010583">
    <property type="entry name" value="MipA"/>
</dbReference>
<keyword evidence="8" id="KW-1185">Reference proteome</keyword>
<evidence type="ECO:0000256" key="1">
    <source>
        <dbReference type="ARBA" id="ARBA00004442"/>
    </source>
</evidence>
<dbReference type="GO" id="GO:0009279">
    <property type="term" value="C:cell outer membrane"/>
    <property type="evidence" value="ECO:0007669"/>
    <property type="project" value="UniProtKB-SubCell"/>
</dbReference>
<dbReference type="AlphaFoldDB" id="A0A848E9U9"/>
<evidence type="ECO:0000256" key="5">
    <source>
        <dbReference type="ARBA" id="ARBA00023237"/>
    </source>
</evidence>
<dbReference type="Proteomes" id="UP000548582">
    <property type="component" value="Unassembled WGS sequence"/>
</dbReference>
<evidence type="ECO:0000256" key="4">
    <source>
        <dbReference type="ARBA" id="ARBA00023136"/>
    </source>
</evidence>
<comment type="caution">
    <text evidence="7">The sequence shown here is derived from an EMBL/GenBank/DDBJ whole genome shotgun (WGS) entry which is preliminary data.</text>
</comment>
<dbReference type="Pfam" id="PF06629">
    <property type="entry name" value="MipA"/>
    <property type="match status" value="1"/>
</dbReference>
<dbReference type="PANTHER" id="PTHR38776:SF1">
    <property type="entry name" value="MLTA-INTERACTING PROTEIN-RELATED"/>
    <property type="match status" value="1"/>
</dbReference>
<sequence length="267" mass="28445">MTRDLRCRAAGFALLLLASGAGAQVTPDDADGPASRVELNLGVGPLLFPAYPGSHTYRVEPLPYLSGHLGDRIEFETFDGLRITAWEDDGFSFGAAAIYRFGRRTSDDRAHLTGLRSFSDTVELGGFVSYETGPFLLDATLTQDPARSHGGAVLEFRALWNGQLGPLSLEAGPEVRLVSRAFAQSYFGIDARRAIASARPAYDASAGFERVGIYAQSELPLGGGFALRGLAEYGRLVGSAAGSPIVTGPGGSPNEVYLGAFLTWRFF</sequence>
<feature type="signal peptide" evidence="6">
    <location>
        <begin position="1"/>
        <end position="23"/>
    </location>
</feature>
<dbReference type="EMBL" id="JABBKX010000001">
    <property type="protein sequence ID" value="NMJ40243.1"/>
    <property type="molecule type" value="Genomic_DNA"/>
</dbReference>
<accession>A0A848E9U9</accession>
<keyword evidence="4" id="KW-0472">Membrane</keyword>
<dbReference type="PANTHER" id="PTHR38776">
    <property type="entry name" value="MLTA-INTERACTING PROTEIN-RELATED"/>
    <property type="match status" value="1"/>
</dbReference>
<keyword evidence="3 6" id="KW-0732">Signal</keyword>
<organism evidence="7 8">
    <name type="scientific">Neoroseomonas marina</name>
    <dbReference type="NCBI Taxonomy" id="1232220"/>
    <lineage>
        <taxon>Bacteria</taxon>
        <taxon>Pseudomonadati</taxon>
        <taxon>Pseudomonadota</taxon>
        <taxon>Alphaproteobacteria</taxon>
        <taxon>Acetobacterales</taxon>
        <taxon>Acetobacteraceae</taxon>
        <taxon>Neoroseomonas</taxon>
    </lineage>
</organism>
<evidence type="ECO:0000313" key="7">
    <source>
        <dbReference type="EMBL" id="NMJ40243.1"/>
    </source>
</evidence>